<evidence type="ECO:0000313" key="2">
    <source>
        <dbReference type="EnsemblFungi" id="EJT73832"/>
    </source>
</evidence>
<proteinExistence type="predicted"/>
<dbReference type="InterPro" id="IPR040632">
    <property type="entry name" value="Sulfotransfer_4"/>
</dbReference>
<accession>J3P2E0</accession>
<dbReference type="VEuPathDB" id="FungiDB:GGTG_07687"/>
<reference evidence="1" key="3">
    <citation type="submission" date="2010-09" db="EMBL/GenBank/DDBJ databases">
        <title>Annotation of Gaeumannomyces graminis var. tritici R3-111a-1.</title>
        <authorList>
            <consortium name="The Broad Institute Genome Sequencing Platform"/>
            <person name="Ma L.-J."/>
            <person name="Dead R."/>
            <person name="Young S.K."/>
            <person name="Zeng Q."/>
            <person name="Gargeya S."/>
            <person name="Fitzgerald M."/>
            <person name="Haas B."/>
            <person name="Abouelleil A."/>
            <person name="Alvarado L."/>
            <person name="Arachchi H.M."/>
            <person name="Berlin A."/>
            <person name="Brown A."/>
            <person name="Chapman S.B."/>
            <person name="Chen Z."/>
            <person name="Dunbar C."/>
            <person name="Freedman E."/>
            <person name="Gearin G."/>
            <person name="Gellesch M."/>
            <person name="Goldberg J."/>
            <person name="Griggs A."/>
            <person name="Gujja S."/>
            <person name="Heiman D."/>
            <person name="Howarth C."/>
            <person name="Larson L."/>
            <person name="Lui A."/>
            <person name="MacDonald P.J.P."/>
            <person name="Mehta T."/>
            <person name="Montmayeur A."/>
            <person name="Murphy C."/>
            <person name="Neiman D."/>
            <person name="Pearson M."/>
            <person name="Priest M."/>
            <person name="Roberts A."/>
            <person name="Saif S."/>
            <person name="Shea T."/>
            <person name="Shenoy N."/>
            <person name="Sisk P."/>
            <person name="Stolte C."/>
            <person name="Sykes S."/>
            <person name="Yandava C."/>
            <person name="Wortman J."/>
            <person name="Nusbaum C."/>
            <person name="Birren B."/>
        </authorList>
    </citation>
    <scope>NUCLEOTIDE SEQUENCE</scope>
    <source>
        <strain evidence="1">R3-111a-1</strain>
    </source>
</reference>
<dbReference type="EMBL" id="GL385398">
    <property type="protein sequence ID" value="EJT73832.1"/>
    <property type="molecule type" value="Genomic_DNA"/>
</dbReference>
<dbReference type="STRING" id="644352.J3P2E0"/>
<dbReference type="PANTHER" id="PTHR36978">
    <property type="entry name" value="P-LOOP CONTAINING NUCLEOTIDE TRIPHOSPHATE HYDROLASE"/>
    <property type="match status" value="1"/>
</dbReference>
<gene>
    <name evidence="2" type="primary">20348145</name>
    <name evidence="1" type="ORF">GGTG_07687</name>
</gene>
<dbReference type="Proteomes" id="UP000006039">
    <property type="component" value="Unassembled WGS sequence"/>
</dbReference>
<reference evidence="3" key="1">
    <citation type="submission" date="2010-07" db="EMBL/GenBank/DDBJ databases">
        <title>The genome sequence of Gaeumannomyces graminis var. tritici strain R3-111a-1.</title>
        <authorList>
            <consortium name="The Broad Institute Genome Sequencing Platform"/>
            <person name="Ma L.-J."/>
            <person name="Dead R."/>
            <person name="Young S."/>
            <person name="Zeng Q."/>
            <person name="Koehrsen M."/>
            <person name="Alvarado L."/>
            <person name="Berlin A."/>
            <person name="Chapman S.B."/>
            <person name="Chen Z."/>
            <person name="Freedman E."/>
            <person name="Gellesch M."/>
            <person name="Goldberg J."/>
            <person name="Griggs A."/>
            <person name="Gujja S."/>
            <person name="Heilman E.R."/>
            <person name="Heiman D."/>
            <person name="Hepburn T."/>
            <person name="Howarth C."/>
            <person name="Jen D."/>
            <person name="Larson L."/>
            <person name="Mehta T."/>
            <person name="Neiman D."/>
            <person name="Pearson M."/>
            <person name="Roberts A."/>
            <person name="Saif S."/>
            <person name="Shea T."/>
            <person name="Shenoy N."/>
            <person name="Sisk P."/>
            <person name="Stolte C."/>
            <person name="Sykes S."/>
            <person name="Walk T."/>
            <person name="White J."/>
            <person name="Yandava C."/>
            <person name="Haas B."/>
            <person name="Nusbaum C."/>
            <person name="Birren B."/>
        </authorList>
    </citation>
    <scope>NUCLEOTIDE SEQUENCE [LARGE SCALE GENOMIC DNA]</scope>
    <source>
        <strain evidence="3">R3-111a-1</strain>
    </source>
</reference>
<dbReference type="EnsemblFungi" id="EJT73832">
    <property type="protein sequence ID" value="EJT73832"/>
    <property type="gene ID" value="GGTG_07687"/>
</dbReference>
<dbReference type="PANTHER" id="PTHR36978:SF4">
    <property type="entry name" value="P-LOOP CONTAINING NUCLEOSIDE TRIPHOSPHATE HYDROLASE PROTEIN"/>
    <property type="match status" value="1"/>
</dbReference>
<protein>
    <submittedName>
        <fullName evidence="1 2">Uncharacterized protein</fullName>
    </submittedName>
</protein>
<keyword evidence="3" id="KW-1185">Reference proteome</keyword>
<dbReference type="RefSeq" id="XP_009223776.1">
    <property type="nucleotide sequence ID" value="XM_009225512.1"/>
</dbReference>
<sequence length="138" mass="15314">MASPFALELVRASPDAKVVPMQHVPDRWWASSDAALLEPTFAEPAATLLHLLAAHVLGRPVMRCLQKLHSGFYAEPSRRPTEARARAVALRYFNDVRRLAPPGRLLEYELGSGREPLCRFLGRDAPDKPFPFANEGVA</sequence>
<reference evidence="2" key="5">
    <citation type="submission" date="2018-04" db="UniProtKB">
        <authorList>
            <consortium name="EnsemblFungi"/>
        </authorList>
    </citation>
    <scope>IDENTIFICATION</scope>
    <source>
        <strain evidence="2">R3-111a-1</strain>
    </source>
</reference>
<evidence type="ECO:0000313" key="1">
    <source>
        <dbReference type="EMBL" id="EJT73832.1"/>
    </source>
</evidence>
<dbReference type="OrthoDB" id="408152at2759"/>
<reference evidence="2" key="4">
    <citation type="journal article" date="2015" name="G3 (Bethesda)">
        <title>Genome sequences of three phytopathogenic species of the Magnaporthaceae family of fungi.</title>
        <authorList>
            <person name="Okagaki L.H."/>
            <person name="Nunes C.C."/>
            <person name="Sailsbery J."/>
            <person name="Clay B."/>
            <person name="Brown D."/>
            <person name="John T."/>
            <person name="Oh Y."/>
            <person name="Young N."/>
            <person name="Fitzgerald M."/>
            <person name="Haas B.J."/>
            <person name="Zeng Q."/>
            <person name="Young S."/>
            <person name="Adiconis X."/>
            <person name="Fan L."/>
            <person name="Levin J.Z."/>
            <person name="Mitchell T.K."/>
            <person name="Okubara P.A."/>
            <person name="Farman M.L."/>
            <person name="Kohn L.M."/>
            <person name="Birren B."/>
            <person name="Ma L.-J."/>
            <person name="Dean R.A."/>
        </authorList>
    </citation>
    <scope>NUCLEOTIDE SEQUENCE</scope>
    <source>
        <strain evidence="2">R3-111a-1</strain>
    </source>
</reference>
<dbReference type="InterPro" id="IPR027417">
    <property type="entry name" value="P-loop_NTPase"/>
</dbReference>
<dbReference type="HOGENOM" id="CLU_1855395_0_0_1"/>
<evidence type="ECO:0000313" key="3">
    <source>
        <dbReference type="Proteomes" id="UP000006039"/>
    </source>
</evidence>
<dbReference type="AlphaFoldDB" id="J3P2E0"/>
<dbReference type="Gene3D" id="3.40.50.300">
    <property type="entry name" value="P-loop containing nucleotide triphosphate hydrolases"/>
    <property type="match status" value="1"/>
</dbReference>
<organism evidence="1">
    <name type="scientific">Gaeumannomyces tritici (strain R3-111a-1)</name>
    <name type="common">Wheat and barley take-all root rot fungus</name>
    <name type="synonym">Gaeumannomyces graminis var. tritici</name>
    <dbReference type="NCBI Taxonomy" id="644352"/>
    <lineage>
        <taxon>Eukaryota</taxon>
        <taxon>Fungi</taxon>
        <taxon>Dikarya</taxon>
        <taxon>Ascomycota</taxon>
        <taxon>Pezizomycotina</taxon>
        <taxon>Sordariomycetes</taxon>
        <taxon>Sordariomycetidae</taxon>
        <taxon>Magnaporthales</taxon>
        <taxon>Magnaporthaceae</taxon>
        <taxon>Gaeumannomyces</taxon>
    </lineage>
</organism>
<name>J3P2E0_GAET3</name>
<dbReference type="GeneID" id="20348145"/>
<dbReference type="Pfam" id="PF17784">
    <property type="entry name" value="Sulfotransfer_4"/>
    <property type="match status" value="1"/>
</dbReference>
<reference evidence="1" key="2">
    <citation type="submission" date="2010-07" db="EMBL/GenBank/DDBJ databases">
        <authorList>
            <consortium name="The Broad Institute Genome Sequencing Platform"/>
            <consortium name="Broad Institute Genome Sequencing Center for Infectious Disease"/>
            <person name="Ma L.-J."/>
            <person name="Dead R."/>
            <person name="Young S."/>
            <person name="Zeng Q."/>
            <person name="Koehrsen M."/>
            <person name="Alvarado L."/>
            <person name="Berlin A."/>
            <person name="Chapman S.B."/>
            <person name="Chen Z."/>
            <person name="Freedman E."/>
            <person name="Gellesch M."/>
            <person name="Goldberg J."/>
            <person name="Griggs A."/>
            <person name="Gujja S."/>
            <person name="Heilman E.R."/>
            <person name="Heiman D."/>
            <person name="Hepburn T."/>
            <person name="Howarth C."/>
            <person name="Jen D."/>
            <person name="Larson L."/>
            <person name="Mehta T."/>
            <person name="Neiman D."/>
            <person name="Pearson M."/>
            <person name="Roberts A."/>
            <person name="Saif S."/>
            <person name="Shea T."/>
            <person name="Shenoy N."/>
            <person name="Sisk P."/>
            <person name="Stolte C."/>
            <person name="Sykes S."/>
            <person name="Walk T."/>
            <person name="White J."/>
            <person name="Yandava C."/>
            <person name="Haas B."/>
            <person name="Nusbaum C."/>
            <person name="Birren B."/>
        </authorList>
    </citation>
    <scope>NUCLEOTIDE SEQUENCE</scope>
    <source>
        <strain evidence="1">R3-111a-1</strain>
    </source>
</reference>